<dbReference type="PANTHER" id="PTHR11959:SF10">
    <property type="entry name" value="4-HYDROXYPHENYLPYRUVATE DIOXYGENASE-LIKE PROTEIN"/>
    <property type="match status" value="1"/>
</dbReference>
<dbReference type="PANTHER" id="PTHR11959">
    <property type="entry name" value="4-HYDROXYPHENYLPYRUVATE DIOXYGENASE"/>
    <property type="match status" value="1"/>
</dbReference>
<proteinExistence type="predicted"/>
<gene>
    <name evidence="1" type="ORF">BLA29_010706</name>
</gene>
<sequence length="108" mass="12807">MIPFYVYLKISGVEFLETPYTYYKNLEQRLTKDKIQIDREISQLSKHNILVDFDNHGHLYQIFTRPIQDRPTVFLELIERHQFGGFGAGNIKALFESIEEEQKQRGNV</sequence>
<dbReference type="InterPro" id="IPR005956">
    <property type="entry name" value="4OHPhenylPyrv_dOase"/>
</dbReference>
<dbReference type="Gene3D" id="3.10.180.10">
    <property type="entry name" value="2,3-Dihydroxybiphenyl 1,2-Dioxygenase, domain 1"/>
    <property type="match status" value="1"/>
</dbReference>
<dbReference type="AlphaFoldDB" id="A0A1Y3BP77"/>
<evidence type="ECO:0008006" key="3">
    <source>
        <dbReference type="Google" id="ProtNLM"/>
    </source>
</evidence>
<dbReference type="EMBL" id="MUJZ01012723">
    <property type="protein sequence ID" value="OTF81603.1"/>
    <property type="molecule type" value="Genomic_DNA"/>
</dbReference>
<name>A0A1Y3BP77_EURMA</name>
<dbReference type="InterPro" id="IPR029068">
    <property type="entry name" value="Glyas_Bleomycin-R_OHBP_Dase"/>
</dbReference>
<dbReference type="GO" id="GO:0003868">
    <property type="term" value="F:4-hydroxyphenylpyruvate dioxygenase activity"/>
    <property type="evidence" value="ECO:0007669"/>
    <property type="project" value="InterPro"/>
</dbReference>
<organism evidence="1 2">
    <name type="scientific">Euroglyphus maynei</name>
    <name type="common">Mayne's house dust mite</name>
    <dbReference type="NCBI Taxonomy" id="6958"/>
    <lineage>
        <taxon>Eukaryota</taxon>
        <taxon>Metazoa</taxon>
        <taxon>Ecdysozoa</taxon>
        <taxon>Arthropoda</taxon>
        <taxon>Chelicerata</taxon>
        <taxon>Arachnida</taxon>
        <taxon>Acari</taxon>
        <taxon>Acariformes</taxon>
        <taxon>Sarcoptiformes</taxon>
        <taxon>Astigmata</taxon>
        <taxon>Psoroptidia</taxon>
        <taxon>Analgoidea</taxon>
        <taxon>Pyroglyphidae</taxon>
        <taxon>Pyroglyphinae</taxon>
        <taxon>Euroglyphus</taxon>
    </lineage>
</organism>
<dbReference type="GO" id="GO:0009072">
    <property type="term" value="P:aromatic amino acid metabolic process"/>
    <property type="evidence" value="ECO:0007669"/>
    <property type="project" value="InterPro"/>
</dbReference>
<keyword evidence="2" id="KW-1185">Reference proteome</keyword>
<dbReference type="OrthoDB" id="414569at2759"/>
<comment type="caution">
    <text evidence="1">The sequence shown here is derived from an EMBL/GenBank/DDBJ whole genome shotgun (WGS) entry which is preliminary data.</text>
</comment>
<evidence type="ECO:0000313" key="2">
    <source>
        <dbReference type="Proteomes" id="UP000194236"/>
    </source>
</evidence>
<evidence type="ECO:0000313" key="1">
    <source>
        <dbReference type="EMBL" id="OTF81603.1"/>
    </source>
</evidence>
<reference evidence="1 2" key="1">
    <citation type="submission" date="2017-03" db="EMBL/GenBank/DDBJ databases">
        <title>Genome Survey of Euroglyphus maynei.</title>
        <authorList>
            <person name="Arlian L.G."/>
            <person name="Morgan M.S."/>
            <person name="Rider S.D."/>
        </authorList>
    </citation>
    <scope>NUCLEOTIDE SEQUENCE [LARGE SCALE GENOMIC DNA]</scope>
    <source>
        <strain evidence="1">Arlian Lab</strain>
        <tissue evidence="1">Whole body</tissue>
    </source>
</reference>
<protein>
    <recommendedName>
        <fullName evidence="3">4-hydroxyphenylpyruvate dioxygenase-like protein</fullName>
    </recommendedName>
</protein>
<dbReference type="SUPFAM" id="SSF54593">
    <property type="entry name" value="Glyoxalase/Bleomycin resistance protein/Dihydroxybiphenyl dioxygenase"/>
    <property type="match status" value="1"/>
</dbReference>
<accession>A0A1Y3BP77</accession>
<dbReference type="Proteomes" id="UP000194236">
    <property type="component" value="Unassembled WGS sequence"/>
</dbReference>